<dbReference type="Pfam" id="PF13350">
    <property type="entry name" value="Y_phosphatase3"/>
    <property type="match status" value="1"/>
</dbReference>
<proteinExistence type="predicted"/>
<gene>
    <name evidence="2" type="ORF">ACFP0N_21015</name>
</gene>
<dbReference type="EMBL" id="JBHSOD010000027">
    <property type="protein sequence ID" value="MFC5887455.1"/>
    <property type="molecule type" value="Genomic_DNA"/>
</dbReference>
<evidence type="ECO:0000313" key="3">
    <source>
        <dbReference type="Proteomes" id="UP001596067"/>
    </source>
</evidence>
<sequence>MAVQVEGRTGTPALQQNVAAPPCGGHRVRTGVVYRSGGLSGLTGQDLAKLRRLGIRTVFDLRTPAEQKAAPDRIPAGVTAVVPVGWPPVGCRPAADR</sequence>
<keyword evidence="3" id="KW-1185">Reference proteome</keyword>
<evidence type="ECO:0000313" key="2">
    <source>
        <dbReference type="EMBL" id="MFC5887455.1"/>
    </source>
</evidence>
<reference evidence="3" key="1">
    <citation type="journal article" date="2019" name="Int. J. Syst. Evol. Microbiol.">
        <title>The Global Catalogue of Microorganisms (GCM) 10K type strain sequencing project: providing services to taxonomists for standard genome sequencing and annotation.</title>
        <authorList>
            <consortium name="The Broad Institute Genomics Platform"/>
            <consortium name="The Broad Institute Genome Sequencing Center for Infectious Disease"/>
            <person name="Wu L."/>
            <person name="Ma J."/>
        </authorList>
    </citation>
    <scope>NUCLEOTIDE SEQUENCE [LARGE SCALE GENOMIC DNA]</scope>
    <source>
        <strain evidence="3">CGMCC 4.1469</strain>
    </source>
</reference>
<dbReference type="RefSeq" id="WP_380235566.1">
    <property type="nucleotide sequence ID" value="NZ_JBHSOD010000027.1"/>
</dbReference>
<dbReference type="InterPro" id="IPR029021">
    <property type="entry name" value="Prot-tyrosine_phosphatase-like"/>
</dbReference>
<dbReference type="SUPFAM" id="SSF52799">
    <property type="entry name" value="(Phosphotyrosine protein) phosphatases II"/>
    <property type="match status" value="1"/>
</dbReference>
<dbReference type="Proteomes" id="UP001596067">
    <property type="component" value="Unassembled WGS sequence"/>
</dbReference>
<dbReference type="Gene3D" id="3.90.190.10">
    <property type="entry name" value="Protein tyrosine phosphatase superfamily"/>
    <property type="match status" value="1"/>
</dbReference>
<comment type="caution">
    <text evidence="2">The sequence shown here is derived from an EMBL/GenBank/DDBJ whole genome shotgun (WGS) entry which is preliminary data.</text>
</comment>
<organism evidence="2 3">
    <name type="scientific">Kitasatospora aburaviensis</name>
    <dbReference type="NCBI Taxonomy" id="67265"/>
    <lineage>
        <taxon>Bacteria</taxon>
        <taxon>Bacillati</taxon>
        <taxon>Actinomycetota</taxon>
        <taxon>Actinomycetes</taxon>
        <taxon>Kitasatosporales</taxon>
        <taxon>Streptomycetaceae</taxon>
        <taxon>Kitasatospora</taxon>
    </lineage>
</organism>
<name>A0ABW1F0R5_9ACTN</name>
<dbReference type="InterPro" id="IPR026893">
    <property type="entry name" value="Tyr/Ser_Pase_IphP-type"/>
</dbReference>
<accession>A0ABW1F0R5</accession>
<evidence type="ECO:0000256" key="1">
    <source>
        <dbReference type="SAM" id="MobiDB-lite"/>
    </source>
</evidence>
<feature type="region of interest" description="Disordered" evidence="1">
    <location>
        <begin position="1"/>
        <end position="22"/>
    </location>
</feature>
<protein>
    <submittedName>
        <fullName evidence="2">Tyrosine-protein phosphatase</fullName>
    </submittedName>
</protein>